<name>A0A6V8Q017_9ACTN</name>
<accession>A0A6V8Q017</accession>
<dbReference type="AlphaFoldDB" id="A0A6V8Q017"/>
<dbReference type="GO" id="GO:0003677">
    <property type="term" value="F:DNA binding"/>
    <property type="evidence" value="ECO:0007669"/>
    <property type="project" value="UniProtKB-KW"/>
</dbReference>
<dbReference type="Proteomes" id="UP000561271">
    <property type="component" value="Unassembled WGS sequence"/>
</dbReference>
<evidence type="ECO:0000256" key="1">
    <source>
        <dbReference type="ARBA" id="ARBA00023125"/>
    </source>
</evidence>
<evidence type="ECO:0000259" key="2">
    <source>
        <dbReference type="Pfam" id="PF13495"/>
    </source>
</evidence>
<dbReference type="GO" id="GO:0015074">
    <property type="term" value="P:DNA integration"/>
    <property type="evidence" value="ECO:0007669"/>
    <property type="project" value="InterPro"/>
</dbReference>
<dbReference type="InterPro" id="IPR004107">
    <property type="entry name" value="Integrase_SAM-like_N"/>
</dbReference>
<protein>
    <recommendedName>
        <fullName evidence="2">Integrase SAM-like N-terminal domain-containing protein</fullName>
    </recommendedName>
</protein>
<sequence>MPDDWKKIEEKTREALRLRHRSYSTEKTYILWLRQFQGFVNGKQPKSLEGKDIQDFLSHLAVEKRFPLQLRIRRSMLLCFSTGMSLIRTSRAKSGEPIFVQQCLLFSHTEIIQIFLP</sequence>
<keyword evidence="1" id="KW-0238">DNA-binding</keyword>
<evidence type="ECO:0000313" key="3">
    <source>
        <dbReference type="EMBL" id="GFP38105.1"/>
    </source>
</evidence>
<dbReference type="Pfam" id="PF13495">
    <property type="entry name" value="Phage_int_SAM_4"/>
    <property type="match status" value="1"/>
</dbReference>
<dbReference type="Gene3D" id="1.10.150.130">
    <property type="match status" value="1"/>
</dbReference>
<proteinExistence type="predicted"/>
<dbReference type="EMBL" id="BLSC01000333">
    <property type="protein sequence ID" value="GFP38105.1"/>
    <property type="molecule type" value="Genomic_DNA"/>
</dbReference>
<dbReference type="InterPro" id="IPR010998">
    <property type="entry name" value="Integrase_recombinase_N"/>
</dbReference>
<comment type="caution">
    <text evidence="3">The sequence shown here is derived from an EMBL/GenBank/DDBJ whole genome shotgun (WGS) entry which is preliminary data.</text>
</comment>
<organism evidence="3 4">
    <name type="scientific">Candidatus Hakubella thermalkaliphila</name>
    <dbReference type="NCBI Taxonomy" id="2754717"/>
    <lineage>
        <taxon>Bacteria</taxon>
        <taxon>Bacillati</taxon>
        <taxon>Actinomycetota</taxon>
        <taxon>Actinomycetota incertae sedis</taxon>
        <taxon>Candidatus Hakubellales</taxon>
        <taxon>Candidatus Hakubellaceae</taxon>
        <taxon>Candidatus Hakubella</taxon>
    </lineage>
</organism>
<feature type="domain" description="Integrase SAM-like N-terminal" evidence="2">
    <location>
        <begin position="10"/>
        <end position="66"/>
    </location>
</feature>
<reference evidence="3 4" key="1">
    <citation type="journal article" date="2020" name="Front. Microbiol.">
        <title>Single-cell genomics of novel Actinobacteria with the Wood-Ljungdahl pathway discovered in a serpentinizing system.</title>
        <authorList>
            <person name="Merino N."/>
            <person name="Kawai M."/>
            <person name="Boyd E.S."/>
            <person name="Colman D.R."/>
            <person name="McGlynn S.E."/>
            <person name="Nealson K.H."/>
            <person name="Kurokawa K."/>
            <person name="Hongoh Y."/>
        </authorList>
    </citation>
    <scope>NUCLEOTIDE SEQUENCE [LARGE SCALE GENOMIC DNA]</scope>
    <source>
        <strain evidence="3 4">S44</strain>
    </source>
</reference>
<evidence type="ECO:0000313" key="4">
    <source>
        <dbReference type="Proteomes" id="UP000561271"/>
    </source>
</evidence>
<gene>
    <name evidence="3" type="ORF">HKBW3S44_01785</name>
</gene>